<dbReference type="Proteomes" id="UP000441557">
    <property type="component" value="Unassembled WGS sequence"/>
</dbReference>
<accession>A0AB36ACP7</accession>
<sequence>MMKSKVLKENGEKVNAKHYQYKIFLSNKSEPIEYNSTEAVYSYEEVFEKICEKYAIKLSEGNIEKIEMSLVD</sequence>
<protein>
    <submittedName>
        <fullName evidence="1">Uncharacterized protein</fullName>
    </submittedName>
</protein>
<evidence type="ECO:0000313" key="1">
    <source>
        <dbReference type="EMBL" id="MRG83191.1"/>
    </source>
</evidence>
<proteinExistence type="predicted"/>
<gene>
    <name evidence="1" type="ORF">GIX80_02105</name>
</gene>
<name>A0AB36ACP7_LIMRT</name>
<reference evidence="1 2" key="1">
    <citation type="submission" date="2019-11" db="EMBL/GenBank/DDBJ databases">
        <title>Draft genome sequence of 12 host-associated Lactobacillus reuteri rodent strains.</title>
        <authorList>
            <person name="Zhang S."/>
            <person name="Ozcam M."/>
            <person name="Van Pijkeren J.P."/>
        </authorList>
    </citation>
    <scope>NUCLEOTIDE SEQUENCE [LARGE SCALE GENOMIC DNA]</scope>
    <source>
        <strain evidence="1 2">L1604-1</strain>
    </source>
</reference>
<organism evidence="1 2">
    <name type="scientific">Limosilactobacillus reuteri</name>
    <name type="common">Lactobacillus reuteri</name>
    <dbReference type="NCBI Taxonomy" id="1598"/>
    <lineage>
        <taxon>Bacteria</taxon>
        <taxon>Bacillati</taxon>
        <taxon>Bacillota</taxon>
        <taxon>Bacilli</taxon>
        <taxon>Lactobacillales</taxon>
        <taxon>Lactobacillaceae</taxon>
        <taxon>Limosilactobacillus</taxon>
    </lineage>
</organism>
<dbReference type="AlphaFoldDB" id="A0AB36ACP7"/>
<dbReference type="RefSeq" id="WP_153705993.1">
    <property type="nucleotide sequence ID" value="NZ_CP065332.1"/>
</dbReference>
<dbReference type="EMBL" id="WJMZ01000002">
    <property type="protein sequence ID" value="MRG83191.1"/>
    <property type="molecule type" value="Genomic_DNA"/>
</dbReference>
<comment type="caution">
    <text evidence="1">The sequence shown here is derived from an EMBL/GenBank/DDBJ whole genome shotgun (WGS) entry which is preliminary data.</text>
</comment>
<evidence type="ECO:0000313" key="2">
    <source>
        <dbReference type="Proteomes" id="UP000441557"/>
    </source>
</evidence>